<dbReference type="EMBL" id="CP002801">
    <property type="protein sequence ID" value="AEH10057.1"/>
    <property type="molecule type" value="Genomic_DNA"/>
</dbReference>
<dbReference type="Gene3D" id="3.30.450.40">
    <property type="match status" value="1"/>
</dbReference>
<dbReference type="SUPFAM" id="SSF55781">
    <property type="entry name" value="GAF domain-like"/>
    <property type="match status" value="1"/>
</dbReference>
<dbReference type="Gene3D" id="1.10.510.10">
    <property type="entry name" value="Transferase(Phosphotransferase) domain 1"/>
    <property type="match status" value="1"/>
</dbReference>
<dbReference type="STRING" id="656024.FsymDg_2708"/>
<keyword evidence="15" id="KW-0902">Two-component regulatory system</keyword>
<evidence type="ECO:0000256" key="12">
    <source>
        <dbReference type="ARBA" id="ARBA00022777"/>
    </source>
</evidence>
<evidence type="ECO:0000256" key="18">
    <source>
        <dbReference type="ARBA" id="ARBA00030800"/>
    </source>
</evidence>
<dbReference type="PROSITE" id="PS50109">
    <property type="entry name" value="HIS_KIN"/>
    <property type="match status" value="1"/>
</dbReference>
<protein>
    <recommendedName>
        <fullName evidence="5">Oxygen sensor histidine kinase NreB</fullName>
        <ecNumber evidence="4">2.7.13.3</ecNumber>
    </recommendedName>
    <alternativeName>
        <fullName evidence="18">Nitrogen regulation protein B</fullName>
    </alternativeName>
</protein>
<comment type="catalytic activity">
    <reaction evidence="1">
        <text>ATP + protein L-histidine = ADP + protein N-phospho-L-histidine.</text>
        <dbReference type="EC" id="2.7.13.3"/>
    </reaction>
</comment>
<sequence length="1597" mass="173966">MGDTPAGPGLLARYDVVRVLKRCAGAETLLASDRRTGVQVVVRSVELGSLPVENRRRLTHEISLIRRLEEPGIATVVNTLEDTGHVYLVRPYVDGISLQQRLTVGTMGVLDCLTVARQVLRSLARFHDHGLVHRDVRPANIVVDDGSPLRVATLVDFGLVSSISPTPGSLNDPASSSRYMAPELADILDRPVDCRSDLYSTGIVLFECLVGHPPFDGSDVREVLRQQLSTAVPSLRTLGVSIPQALEEILRRLLRKDPDDRYRSAWAALADVDQLDNALRRGIAEPGIPVGAHDARESLTEPALTGRESELETLHQWLAKARHGGAATVVVQASSGGGKTRVLDEFCQRAAAGGARVFRGRGIERSAQQPLHMLAGIVSDLLKQVGAEPGFGADLAERLADAAGPLCDALPELGDVLGGTGVGTRIPESLARAHLVAALVSLLDALGTAARPAVVVIDDCQWADELTLRLLEAWAKHNVGDGLPRRHVLVVAAIRPEEPGAHQRLTEVPGIECLHLPSLNPCQIGQVVESMAGRVPADATEVVVELSRGNPLMISAVLRGLVEVNALTPSTHGWRFHPVPGGWQASRKTAAFLARRFALLAEATRLLLDAGAVLGREFDLGLAARLVGQRQDEAAEAIRQAIDRNLVWAGPEGRYCFAHDRLRASLLAGLDPIELTELHRRAAEEIELREPGRAFDLAYHFDAAGEPRRAFAHAVQSAAAARARHDFELAERQYRIAERGMDAAPREVRYALVEALGQILMLRGCYDEAAARFQRARELAGDSLEFAWIEGQLGQLVFRRDDLAGAAAHIESGLRALGEWVPEGGRIQLFLRLSWEIIRRVTRRFRRFSFHRQSDSELRSNRLKAHLYTRLQYPRWFHSRRPETLCLILRQINIAERCRNTTELAHASSVYGAALALTFPFFCRRAMRYIDHAAWIYRSQGDPHGEGHVASMRACVLHAAGQYRKAAEAAGDAVRILDQLGDRWELGFATRTRAVCLYRLGRLGEARREARRLFDIGVEIGDAHAQITALEVLAKVTEGRVTAVQTQAALGRRGDDIEVTVAALLAEALRLRHTGQLEQAIRSLSGAARLVSRAQPTSTHLVPVFAWLATLHREAAEQPLLPHVRRARLRRARKSARRAVRYGKLYPNDLPHALRELGMVCALSGHRRRARRHLRRSAAWARRREAGAELAETNLQAARLELTGEASGGEGYPEPGLGAAPPALSTLGLAERFAALLEAGVLLASSDSAEATVRAIRETTQTLLRAERCRVVGLTTDWRPGHSAASAEEQEAARRAAEHRGPLVLNRPLATEFEPDAGLALPDARSALCAPVFVRDEMVGYFLALHSQVGKLFGEEEQQLAEFVARLAGAALERQQLQRDIRARVISAQEAERSRVARDLHDEVGQALTSVLLGVRLVESAVSSDNSGSVRPDDVLPQVAELRHHVVGALGSVQRLAFDLRPTVLDDLGLVAALRRLTVSAVTGNTCVELATVNLEPGDRLPAEIETTAYRAVQEAVTNVARHSRASKCSVVIGRTQRCLRVVIEDDGIGFRTDALSGGGLGLLGMKERAALVGGTLRVTSAPGQGTAISLEVPLDE</sequence>
<evidence type="ECO:0000256" key="19">
    <source>
        <dbReference type="SAM" id="MobiDB-lite"/>
    </source>
</evidence>
<evidence type="ECO:0000259" key="20">
    <source>
        <dbReference type="PROSITE" id="PS50011"/>
    </source>
</evidence>
<dbReference type="SMART" id="SM00387">
    <property type="entry name" value="HATPase_c"/>
    <property type="match status" value="1"/>
</dbReference>
<dbReference type="InterPro" id="IPR029016">
    <property type="entry name" value="GAF-like_dom_sf"/>
</dbReference>
<feature type="domain" description="Histidine kinase" evidence="21">
    <location>
        <begin position="1511"/>
        <end position="1597"/>
    </location>
</feature>
<dbReference type="Gene3D" id="1.25.40.10">
    <property type="entry name" value="Tetratricopeptide repeat domain"/>
    <property type="match status" value="1"/>
</dbReference>
<dbReference type="GO" id="GO:0051539">
    <property type="term" value="F:4 iron, 4 sulfur cluster binding"/>
    <property type="evidence" value="ECO:0007669"/>
    <property type="project" value="UniProtKB-KW"/>
</dbReference>
<dbReference type="SMART" id="SM00065">
    <property type="entry name" value="GAF"/>
    <property type="match status" value="1"/>
</dbReference>
<gene>
    <name evidence="22" type="ordered locus">FsymDg_2708</name>
</gene>
<dbReference type="InterPro" id="IPR020635">
    <property type="entry name" value="Tyr_kinase_cat_dom"/>
</dbReference>
<evidence type="ECO:0000256" key="5">
    <source>
        <dbReference type="ARBA" id="ARBA00017322"/>
    </source>
</evidence>
<dbReference type="Gene3D" id="1.20.5.1930">
    <property type="match status" value="1"/>
</dbReference>
<dbReference type="PANTHER" id="PTHR24421:SF10">
    <property type="entry name" value="NITRATE_NITRITE SENSOR PROTEIN NARQ"/>
    <property type="match status" value="1"/>
</dbReference>
<dbReference type="InterPro" id="IPR050482">
    <property type="entry name" value="Sensor_HK_TwoCompSys"/>
</dbReference>
<dbReference type="GO" id="GO:0005737">
    <property type="term" value="C:cytoplasm"/>
    <property type="evidence" value="ECO:0007669"/>
    <property type="project" value="UniProtKB-SubCell"/>
</dbReference>
<evidence type="ECO:0000256" key="11">
    <source>
        <dbReference type="ARBA" id="ARBA00022741"/>
    </source>
</evidence>
<proteinExistence type="predicted"/>
<evidence type="ECO:0000256" key="9">
    <source>
        <dbReference type="ARBA" id="ARBA00022679"/>
    </source>
</evidence>
<dbReference type="PRINTS" id="PR00344">
    <property type="entry name" value="BCTRLSENSOR"/>
</dbReference>
<dbReference type="eggNOG" id="COG3899">
    <property type="taxonomic scope" value="Bacteria"/>
</dbReference>
<dbReference type="PROSITE" id="PS00109">
    <property type="entry name" value="PROTEIN_KINASE_TYR"/>
    <property type="match status" value="1"/>
</dbReference>
<dbReference type="eggNOG" id="COG2203">
    <property type="taxonomic scope" value="Bacteria"/>
</dbReference>
<evidence type="ECO:0000256" key="7">
    <source>
        <dbReference type="ARBA" id="ARBA00022490"/>
    </source>
</evidence>
<dbReference type="InterPro" id="IPR004358">
    <property type="entry name" value="Sig_transdc_His_kin-like_C"/>
</dbReference>
<keyword evidence="9" id="KW-0808">Transferase</keyword>
<evidence type="ECO:0000256" key="13">
    <source>
        <dbReference type="ARBA" id="ARBA00022840"/>
    </source>
</evidence>
<evidence type="ECO:0000256" key="1">
    <source>
        <dbReference type="ARBA" id="ARBA00000085"/>
    </source>
</evidence>
<dbReference type="GO" id="GO:0004713">
    <property type="term" value="F:protein tyrosine kinase activity"/>
    <property type="evidence" value="ECO:0007669"/>
    <property type="project" value="InterPro"/>
</dbReference>
<dbReference type="Pfam" id="PF13191">
    <property type="entry name" value="AAA_16"/>
    <property type="match status" value="1"/>
</dbReference>
<dbReference type="GO" id="GO:0000155">
    <property type="term" value="F:phosphorelay sensor kinase activity"/>
    <property type="evidence" value="ECO:0007669"/>
    <property type="project" value="InterPro"/>
</dbReference>
<dbReference type="EC" id="2.7.13.3" evidence="4"/>
<name>F8B436_9ACTN</name>
<dbReference type="RefSeq" id="WP_013873970.1">
    <property type="nucleotide sequence ID" value="NC_015656.1"/>
</dbReference>
<dbReference type="Pfam" id="PF02518">
    <property type="entry name" value="HATPase_c"/>
    <property type="match status" value="1"/>
</dbReference>
<dbReference type="Gene3D" id="3.30.565.10">
    <property type="entry name" value="Histidine kinase-like ATPase, C-terminal domain"/>
    <property type="match status" value="1"/>
</dbReference>
<keyword evidence="7" id="KW-0963">Cytoplasm</keyword>
<dbReference type="CDD" id="cd14014">
    <property type="entry name" value="STKc_PknB_like"/>
    <property type="match status" value="1"/>
</dbReference>
<keyword evidence="14" id="KW-0408">Iron</keyword>
<evidence type="ECO:0000256" key="2">
    <source>
        <dbReference type="ARBA" id="ARBA00001966"/>
    </source>
</evidence>
<evidence type="ECO:0000256" key="3">
    <source>
        <dbReference type="ARBA" id="ARBA00004496"/>
    </source>
</evidence>
<dbReference type="eggNOG" id="COG0515">
    <property type="taxonomic scope" value="Bacteria"/>
</dbReference>
<dbReference type="InterPro" id="IPR000719">
    <property type="entry name" value="Prot_kinase_dom"/>
</dbReference>
<dbReference type="InterPro" id="IPR005467">
    <property type="entry name" value="His_kinase_dom"/>
</dbReference>
<dbReference type="SUPFAM" id="SSF56112">
    <property type="entry name" value="Protein kinase-like (PK-like)"/>
    <property type="match status" value="1"/>
</dbReference>
<dbReference type="eggNOG" id="COG4585">
    <property type="taxonomic scope" value="Bacteria"/>
</dbReference>
<dbReference type="HOGENOM" id="CLU_000445_34_2_11"/>
<dbReference type="GO" id="GO:0016020">
    <property type="term" value="C:membrane"/>
    <property type="evidence" value="ECO:0007669"/>
    <property type="project" value="InterPro"/>
</dbReference>
<dbReference type="PROSITE" id="PS50011">
    <property type="entry name" value="PROTEIN_KINASE_DOM"/>
    <property type="match status" value="1"/>
</dbReference>
<comment type="subcellular location">
    <subcellularLocation>
        <location evidence="3">Cytoplasm</location>
    </subcellularLocation>
</comment>
<evidence type="ECO:0000256" key="8">
    <source>
        <dbReference type="ARBA" id="ARBA00022553"/>
    </source>
</evidence>
<dbReference type="InterPro" id="IPR036890">
    <property type="entry name" value="HATPase_C_sf"/>
</dbReference>
<dbReference type="GO" id="GO:0005524">
    <property type="term" value="F:ATP binding"/>
    <property type="evidence" value="ECO:0007669"/>
    <property type="project" value="UniProtKB-KW"/>
</dbReference>
<dbReference type="Pfam" id="PF00069">
    <property type="entry name" value="Pkinase"/>
    <property type="match status" value="1"/>
</dbReference>
<feature type="region of interest" description="Disordered" evidence="19">
    <location>
        <begin position="1280"/>
        <end position="1299"/>
    </location>
</feature>
<evidence type="ECO:0000256" key="16">
    <source>
        <dbReference type="ARBA" id="ARBA00023014"/>
    </source>
</evidence>
<evidence type="ECO:0000256" key="10">
    <source>
        <dbReference type="ARBA" id="ARBA00022723"/>
    </source>
</evidence>
<comment type="function">
    <text evidence="17">Member of the two-component regulatory system NreB/NreC involved in the control of dissimilatory nitrate/nitrite reduction in response to oxygen. NreB functions as a direct oxygen sensor histidine kinase which is autophosphorylated, in the absence of oxygen, probably at the conserved histidine residue, and transfers its phosphate group probably to a conserved aspartate residue of NreC. NreB/NreC activates the expression of the nitrate (narGHJI) and nitrite (nir) reductase operons, as well as the putative nitrate transporter gene narT.</text>
</comment>
<keyword evidence="10" id="KW-0479">Metal-binding</keyword>
<dbReference type="GO" id="GO:0046872">
    <property type="term" value="F:metal ion binding"/>
    <property type="evidence" value="ECO:0007669"/>
    <property type="project" value="UniProtKB-KW"/>
</dbReference>
<keyword evidence="8" id="KW-0597">Phosphoprotein</keyword>
<dbReference type="GO" id="GO:0046983">
    <property type="term" value="F:protein dimerization activity"/>
    <property type="evidence" value="ECO:0007669"/>
    <property type="project" value="InterPro"/>
</dbReference>
<dbReference type="InterPro" id="IPR008266">
    <property type="entry name" value="Tyr_kinase_AS"/>
</dbReference>
<evidence type="ECO:0000313" key="23">
    <source>
        <dbReference type="Proteomes" id="UP000001549"/>
    </source>
</evidence>
<dbReference type="SUPFAM" id="SSF55874">
    <property type="entry name" value="ATPase domain of HSP90 chaperone/DNA topoisomerase II/histidine kinase"/>
    <property type="match status" value="1"/>
</dbReference>
<dbReference type="InterPro" id="IPR041664">
    <property type="entry name" value="AAA_16"/>
</dbReference>
<organism evidence="22 23">
    <name type="scientific">Candidatus Protofrankia datiscae</name>
    <dbReference type="NCBI Taxonomy" id="2716812"/>
    <lineage>
        <taxon>Bacteria</taxon>
        <taxon>Bacillati</taxon>
        <taxon>Actinomycetota</taxon>
        <taxon>Actinomycetes</taxon>
        <taxon>Frankiales</taxon>
        <taxon>Frankiaceae</taxon>
        <taxon>Protofrankia</taxon>
    </lineage>
</organism>
<evidence type="ECO:0000256" key="17">
    <source>
        <dbReference type="ARBA" id="ARBA00024827"/>
    </source>
</evidence>
<dbReference type="Pfam" id="PF01590">
    <property type="entry name" value="GAF"/>
    <property type="match status" value="1"/>
</dbReference>
<evidence type="ECO:0000256" key="15">
    <source>
        <dbReference type="ARBA" id="ARBA00023012"/>
    </source>
</evidence>
<dbReference type="InterPro" id="IPR011712">
    <property type="entry name" value="Sig_transdc_His_kin_sub3_dim/P"/>
</dbReference>
<accession>F8B436</accession>
<dbReference type="InterPro" id="IPR027417">
    <property type="entry name" value="P-loop_NTPase"/>
</dbReference>
<dbReference type="InterPro" id="IPR011009">
    <property type="entry name" value="Kinase-like_dom_sf"/>
</dbReference>
<keyword evidence="6" id="KW-0004">4Fe-4S</keyword>
<dbReference type="CDD" id="cd16917">
    <property type="entry name" value="HATPase_UhpB-NarQ-NarX-like"/>
    <property type="match status" value="1"/>
</dbReference>
<evidence type="ECO:0000256" key="14">
    <source>
        <dbReference type="ARBA" id="ARBA00023004"/>
    </source>
</evidence>
<dbReference type="PANTHER" id="PTHR24421">
    <property type="entry name" value="NITRATE/NITRITE SENSOR PROTEIN NARX-RELATED"/>
    <property type="match status" value="1"/>
</dbReference>
<evidence type="ECO:0000313" key="22">
    <source>
        <dbReference type="EMBL" id="AEH10057.1"/>
    </source>
</evidence>
<comment type="cofactor">
    <cofactor evidence="2">
        <name>[4Fe-4S] cluster</name>
        <dbReference type="ChEBI" id="CHEBI:49883"/>
    </cofactor>
</comment>
<evidence type="ECO:0000256" key="6">
    <source>
        <dbReference type="ARBA" id="ARBA00022485"/>
    </source>
</evidence>
<dbReference type="SUPFAM" id="SSF48452">
    <property type="entry name" value="TPR-like"/>
    <property type="match status" value="1"/>
</dbReference>
<feature type="domain" description="Protein kinase" evidence="20">
    <location>
        <begin position="14"/>
        <end position="279"/>
    </location>
</feature>
<dbReference type="eggNOG" id="COG0457">
    <property type="taxonomic scope" value="Bacteria"/>
</dbReference>
<evidence type="ECO:0000259" key="21">
    <source>
        <dbReference type="PROSITE" id="PS50109"/>
    </source>
</evidence>
<keyword evidence="16" id="KW-0411">Iron-sulfur</keyword>
<reference evidence="22 23" key="1">
    <citation type="submission" date="2011-05" db="EMBL/GenBank/DDBJ databases">
        <title>Complete sequence of chromosome of Frankia symbiont of Datisca glomerata.</title>
        <authorList>
            <consortium name="US DOE Joint Genome Institute"/>
            <person name="Lucas S."/>
            <person name="Han J."/>
            <person name="Lapidus A."/>
            <person name="Cheng J.-F."/>
            <person name="Goodwin L."/>
            <person name="Pitluck S."/>
            <person name="Peters L."/>
            <person name="Mikhailova N."/>
            <person name="Chertkov O."/>
            <person name="Teshima H."/>
            <person name="Han C."/>
            <person name="Tapia R."/>
            <person name="Land M."/>
            <person name="Hauser L."/>
            <person name="Kyrpides N."/>
            <person name="Ivanova N."/>
            <person name="Pagani I."/>
            <person name="Berry A."/>
            <person name="Pawlowski K."/>
            <person name="Persson T."/>
            <person name="Vanden Heuvel B."/>
            <person name="Benson D."/>
            <person name="Woyke T."/>
        </authorList>
    </citation>
    <scope>NUCLEOTIDE SEQUENCE [LARGE SCALE GENOMIC DNA]</scope>
    <source>
        <strain evidence="23">4085684</strain>
    </source>
</reference>
<dbReference type="InterPro" id="IPR011990">
    <property type="entry name" value="TPR-like_helical_dom_sf"/>
</dbReference>
<dbReference type="InterPro" id="IPR003018">
    <property type="entry name" value="GAF"/>
</dbReference>
<dbReference type="InterPro" id="IPR003594">
    <property type="entry name" value="HATPase_dom"/>
</dbReference>
<keyword evidence="12 22" id="KW-0418">Kinase</keyword>
<evidence type="ECO:0000256" key="4">
    <source>
        <dbReference type="ARBA" id="ARBA00012438"/>
    </source>
</evidence>
<dbReference type="SMART" id="SM00219">
    <property type="entry name" value="TyrKc"/>
    <property type="match status" value="1"/>
</dbReference>
<dbReference type="Proteomes" id="UP000001549">
    <property type="component" value="Chromosome"/>
</dbReference>
<dbReference type="Pfam" id="PF07730">
    <property type="entry name" value="HisKA_3"/>
    <property type="match status" value="1"/>
</dbReference>
<dbReference type="KEGG" id="fsy:FsymDg_2708"/>
<keyword evidence="13" id="KW-0067">ATP-binding</keyword>
<keyword evidence="11" id="KW-0547">Nucleotide-binding</keyword>
<keyword evidence="23" id="KW-1185">Reference proteome</keyword>
<dbReference type="SUPFAM" id="SSF52540">
    <property type="entry name" value="P-loop containing nucleoside triphosphate hydrolases"/>
    <property type="match status" value="1"/>
</dbReference>